<feature type="compositionally biased region" description="Basic and acidic residues" evidence="1">
    <location>
        <begin position="1"/>
        <end position="16"/>
    </location>
</feature>
<feature type="region of interest" description="Disordered" evidence="1">
    <location>
        <begin position="1"/>
        <end position="110"/>
    </location>
</feature>
<evidence type="ECO:0000313" key="2">
    <source>
        <dbReference type="EMBL" id="CAA9539199.1"/>
    </source>
</evidence>
<accession>A0A6J4U2M3</accession>
<feature type="compositionally biased region" description="Basic and acidic residues" evidence="1">
    <location>
        <begin position="61"/>
        <end position="72"/>
    </location>
</feature>
<protein>
    <submittedName>
        <fullName evidence="2">UPF0145 protein YbjQ</fullName>
    </submittedName>
</protein>
<reference evidence="2" key="1">
    <citation type="submission" date="2020-02" db="EMBL/GenBank/DDBJ databases">
        <authorList>
            <person name="Meier V. D."/>
        </authorList>
    </citation>
    <scope>NUCLEOTIDE SEQUENCE</scope>
    <source>
        <strain evidence="2">AVDCRST_MAG49</strain>
    </source>
</reference>
<gene>
    <name evidence="2" type="ORF">AVDCRST_MAG49-661</name>
</gene>
<proteinExistence type="predicted"/>
<name>A0A6J4U2M3_9BACT</name>
<dbReference type="EMBL" id="CADCWG010000038">
    <property type="protein sequence ID" value="CAA9539199.1"/>
    <property type="molecule type" value="Genomic_DNA"/>
</dbReference>
<dbReference type="AlphaFoldDB" id="A0A6J4U2M3"/>
<sequence length="110" mass="12568">ARLDDVDPRGAPDRALPRPRQRRGHPRREHLQGPVRRGARYRRWPLVRLRAGAAPGQGHRGPGDGRPGDIARRQRGARGRPRLRDARSGRGDADGHRQRYRHPLRGTWPL</sequence>
<feature type="non-terminal residue" evidence="2">
    <location>
        <position position="110"/>
    </location>
</feature>
<feature type="non-terminal residue" evidence="2">
    <location>
        <position position="1"/>
    </location>
</feature>
<organism evidence="2">
    <name type="scientific">uncultured Thermomicrobiales bacterium</name>
    <dbReference type="NCBI Taxonomy" id="1645740"/>
    <lineage>
        <taxon>Bacteria</taxon>
        <taxon>Pseudomonadati</taxon>
        <taxon>Thermomicrobiota</taxon>
        <taxon>Thermomicrobia</taxon>
        <taxon>Thermomicrobiales</taxon>
        <taxon>environmental samples</taxon>
    </lineage>
</organism>
<feature type="compositionally biased region" description="Basic residues" evidence="1">
    <location>
        <begin position="17"/>
        <end position="28"/>
    </location>
</feature>
<evidence type="ECO:0000256" key="1">
    <source>
        <dbReference type="SAM" id="MobiDB-lite"/>
    </source>
</evidence>
<feature type="compositionally biased region" description="Basic and acidic residues" evidence="1">
    <location>
        <begin position="82"/>
        <end position="97"/>
    </location>
</feature>